<evidence type="ECO:0000313" key="1">
    <source>
        <dbReference type="EMBL" id="GBO30676.1"/>
    </source>
</evidence>
<sequence length="192" mass="21214">MVCFKTYSPPGHYCVNNRWLPVVANINMTFREDEKLLVSGTQGIIPGPSQQINEATSVSTENVNINPYFYHGYSLSNEAMNRNDEETVSSHNSTTGGASNQLNVINSEKGNRVEQAIRSLSSQSLLNNNEPGTTDYIMTIRQSFPSSQISTNVSPLVNIGSQFGINEDHLSLSPIYETPNTEMTSDKFKGTR</sequence>
<evidence type="ECO:0000313" key="2">
    <source>
        <dbReference type="Proteomes" id="UP000499080"/>
    </source>
</evidence>
<organism evidence="1 2">
    <name type="scientific">Araneus ventricosus</name>
    <name type="common">Orbweaver spider</name>
    <name type="synonym">Epeira ventricosa</name>
    <dbReference type="NCBI Taxonomy" id="182803"/>
    <lineage>
        <taxon>Eukaryota</taxon>
        <taxon>Metazoa</taxon>
        <taxon>Ecdysozoa</taxon>
        <taxon>Arthropoda</taxon>
        <taxon>Chelicerata</taxon>
        <taxon>Arachnida</taxon>
        <taxon>Araneae</taxon>
        <taxon>Araneomorphae</taxon>
        <taxon>Entelegynae</taxon>
        <taxon>Araneoidea</taxon>
        <taxon>Araneidae</taxon>
        <taxon>Araneus</taxon>
    </lineage>
</organism>
<reference evidence="1 2" key="1">
    <citation type="journal article" date="2019" name="Sci. Rep.">
        <title>Orb-weaving spider Araneus ventricosus genome elucidates the spidroin gene catalogue.</title>
        <authorList>
            <person name="Kono N."/>
            <person name="Nakamura H."/>
            <person name="Ohtoshi R."/>
            <person name="Moran D.A.P."/>
            <person name="Shinohara A."/>
            <person name="Yoshida Y."/>
            <person name="Fujiwara M."/>
            <person name="Mori M."/>
            <person name="Tomita M."/>
            <person name="Arakawa K."/>
        </authorList>
    </citation>
    <scope>NUCLEOTIDE SEQUENCE [LARGE SCALE GENOMIC DNA]</scope>
</reference>
<proteinExistence type="predicted"/>
<comment type="caution">
    <text evidence="1">The sequence shown here is derived from an EMBL/GenBank/DDBJ whole genome shotgun (WGS) entry which is preliminary data.</text>
</comment>
<accession>A0A4Y2W2A0</accession>
<dbReference type="EMBL" id="BGPR01053872">
    <property type="protein sequence ID" value="GBO30676.1"/>
    <property type="molecule type" value="Genomic_DNA"/>
</dbReference>
<keyword evidence="2" id="KW-1185">Reference proteome</keyword>
<gene>
    <name evidence="1" type="ORF">AVEN_218133_1</name>
</gene>
<name>A0A4Y2W2A0_ARAVE</name>
<protein>
    <submittedName>
        <fullName evidence="1">Uncharacterized protein</fullName>
    </submittedName>
</protein>
<dbReference type="Proteomes" id="UP000499080">
    <property type="component" value="Unassembled WGS sequence"/>
</dbReference>
<dbReference type="AlphaFoldDB" id="A0A4Y2W2A0"/>